<dbReference type="Pfam" id="PF12223">
    <property type="entry name" value="DUF3602"/>
    <property type="match status" value="1"/>
</dbReference>
<evidence type="ECO:0000313" key="2">
    <source>
        <dbReference type="EMBL" id="KMM69541.1"/>
    </source>
</evidence>
<reference evidence="3" key="2">
    <citation type="journal article" date="2009" name="Genome Res.">
        <title>Comparative genomic analyses of the human fungal pathogens Coccidioides and their relatives.</title>
        <authorList>
            <person name="Sharpton T.J."/>
            <person name="Stajich J.E."/>
            <person name="Rounsley S.D."/>
            <person name="Gardner M.J."/>
            <person name="Wortman J.R."/>
            <person name="Jordar V.S."/>
            <person name="Maiti R."/>
            <person name="Kodira C.D."/>
            <person name="Neafsey D.E."/>
            <person name="Zeng Q."/>
            <person name="Hung C.-Y."/>
            <person name="McMahan C."/>
            <person name="Muszewska A."/>
            <person name="Grynberg M."/>
            <person name="Mandel M.A."/>
            <person name="Kellner E.M."/>
            <person name="Barker B.M."/>
            <person name="Galgiani J.N."/>
            <person name="Orbach M.J."/>
            <person name="Kirkland T.N."/>
            <person name="Cole G.T."/>
            <person name="Henn M.R."/>
            <person name="Birren B.W."/>
            <person name="Taylor J.W."/>
        </authorList>
    </citation>
    <scope>NUCLEOTIDE SEQUENCE [LARGE SCALE GENOMIC DNA]</scope>
    <source>
        <strain evidence="3">RMSCC 3488</strain>
    </source>
</reference>
<dbReference type="Proteomes" id="UP000054567">
    <property type="component" value="Unassembled WGS sequence"/>
</dbReference>
<reference evidence="3" key="3">
    <citation type="journal article" date="2010" name="Genome Res.">
        <title>Population genomic sequencing of Coccidioides fungi reveals recent hybridization and transposon control.</title>
        <authorList>
            <person name="Neafsey D.E."/>
            <person name="Barker B.M."/>
            <person name="Sharpton T.J."/>
            <person name="Stajich J.E."/>
            <person name="Park D.J."/>
            <person name="Whiston E."/>
            <person name="Hung C.-Y."/>
            <person name="McMahan C."/>
            <person name="White J."/>
            <person name="Sykes S."/>
            <person name="Heiman D."/>
            <person name="Young S."/>
            <person name="Zeng Q."/>
            <person name="Abouelleil A."/>
            <person name="Aftuck L."/>
            <person name="Bessette D."/>
            <person name="Brown A."/>
            <person name="FitzGerald M."/>
            <person name="Lui A."/>
            <person name="Macdonald J.P."/>
            <person name="Priest M."/>
            <person name="Orbach M.J."/>
            <person name="Galgiani J.N."/>
            <person name="Kirkland T.N."/>
            <person name="Cole G.T."/>
            <person name="Birren B.W."/>
            <person name="Henn M.R."/>
            <person name="Taylor J.W."/>
            <person name="Rounsley S.D."/>
        </authorList>
    </citation>
    <scope>NUCLEOTIDE SEQUENCE [LARGE SCALE GENOMIC DNA]</scope>
    <source>
        <strain evidence="3">RMSCC 3488</strain>
    </source>
</reference>
<dbReference type="AlphaFoldDB" id="A0A0J6F935"/>
<dbReference type="PANTHER" id="PTHR34693:SF3">
    <property type="match status" value="1"/>
</dbReference>
<name>A0A0J6F935_COCPO</name>
<dbReference type="PANTHER" id="PTHR34693">
    <property type="entry name" value="PROTEIN PAR32"/>
    <property type="match status" value="1"/>
</dbReference>
<organism evidence="2 3">
    <name type="scientific">Coccidioides posadasii RMSCC 3488</name>
    <dbReference type="NCBI Taxonomy" id="454284"/>
    <lineage>
        <taxon>Eukaryota</taxon>
        <taxon>Fungi</taxon>
        <taxon>Dikarya</taxon>
        <taxon>Ascomycota</taxon>
        <taxon>Pezizomycotina</taxon>
        <taxon>Eurotiomycetes</taxon>
        <taxon>Eurotiomycetidae</taxon>
        <taxon>Onygenales</taxon>
        <taxon>Onygenaceae</taxon>
        <taxon>Coccidioides</taxon>
    </lineage>
</organism>
<gene>
    <name evidence="2" type="ORF">CPAG_05856</name>
</gene>
<reference evidence="2 3" key="1">
    <citation type="submission" date="2007-06" db="EMBL/GenBank/DDBJ databases">
        <title>The Genome Sequence of Coccidioides posadasii RMSCC_3488.</title>
        <authorList>
            <consortium name="Coccidioides Genome Resources Consortium"/>
            <consortium name="The Broad Institute Genome Sequencing Platform"/>
            <person name="Henn M.R."/>
            <person name="Sykes S."/>
            <person name="Young S."/>
            <person name="Jaffe D."/>
            <person name="Berlin A."/>
            <person name="Alvarez P."/>
            <person name="Butler J."/>
            <person name="Gnerre S."/>
            <person name="Grabherr M."/>
            <person name="Mauceli E."/>
            <person name="Brockman W."/>
            <person name="Kodira C."/>
            <person name="Alvarado L."/>
            <person name="Zeng Q."/>
            <person name="Crawford M."/>
            <person name="Antoine C."/>
            <person name="Devon K."/>
            <person name="Galgiani J."/>
            <person name="Orsborn K."/>
            <person name="Lewis M.L."/>
            <person name="Nusbaum C."/>
            <person name="Galagan J."/>
            <person name="Birren B."/>
        </authorList>
    </citation>
    <scope>NUCLEOTIDE SEQUENCE [LARGE SCALE GENOMIC DNA]</scope>
    <source>
        <strain evidence="2 3">RMSCC 3488</strain>
    </source>
</reference>
<dbReference type="EMBL" id="DS268111">
    <property type="protein sequence ID" value="KMM69541.1"/>
    <property type="molecule type" value="Genomic_DNA"/>
</dbReference>
<sequence length="168" mass="18173">MGKTNKPTTENPDYTLVPVVCHGRGGINPLCPSVLFISNPWDKGIYTPTAPCTAITRQGEENDQGDGAYSAGRGGAGNIGPRGAKPTSQTPHDVDVIPPLAIRPSMEGDYHVGRGGLGNISHGLDRKKETLQPDLPRVQERKDMDVQIDHDDCTGLADKLKYKIFGWR</sequence>
<proteinExistence type="predicted"/>
<evidence type="ECO:0000313" key="3">
    <source>
        <dbReference type="Proteomes" id="UP000054567"/>
    </source>
</evidence>
<accession>A0A0J6F935</accession>
<dbReference type="InterPro" id="IPR022024">
    <property type="entry name" value="DUF3602"/>
</dbReference>
<protein>
    <submittedName>
        <fullName evidence="2">Uncharacterized protein</fullName>
    </submittedName>
</protein>
<evidence type="ECO:0000256" key="1">
    <source>
        <dbReference type="SAM" id="MobiDB-lite"/>
    </source>
</evidence>
<dbReference type="VEuPathDB" id="FungiDB:CPAG_05856"/>
<dbReference type="OrthoDB" id="2537432at2759"/>
<feature type="region of interest" description="Disordered" evidence="1">
    <location>
        <begin position="58"/>
        <end position="95"/>
    </location>
</feature>
<dbReference type="InterPro" id="IPR053203">
    <property type="entry name" value="Cisplatin_resist-associated"/>
</dbReference>